<organism evidence="6">
    <name type="scientific">Spironucleus salmonicida</name>
    <dbReference type="NCBI Taxonomy" id="348837"/>
    <lineage>
        <taxon>Eukaryota</taxon>
        <taxon>Metamonada</taxon>
        <taxon>Diplomonadida</taxon>
        <taxon>Hexamitidae</taxon>
        <taxon>Hexamitinae</taxon>
        <taxon>Spironucleus</taxon>
    </lineage>
</organism>
<evidence type="ECO:0000313" key="7">
    <source>
        <dbReference type="EMBL" id="KAH0576461.1"/>
    </source>
</evidence>
<dbReference type="VEuPathDB" id="GiardiaDB:SS50377_22025"/>
<evidence type="ECO:0000256" key="2">
    <source>
        <dbReference type="ARBA" id="ARBA00022771"/>
    </source>
</evidence>
<keyword evidence="3" id="KW-0862">Zinc</keyword>
<reference evidence="6 7" key="1">
    <citation type="journal article" date="2014" name="PLoS Genet.">
        <title>The Genome of Spironucleus salmonicida Highlights a Fish Pathogen Adapted to Fluctuating Environments.</title>
        <authorList>
            <person name="Xu F."/>
            <person name="Jerlstrom-Hultqvist J."/>
            <person name="Einarsson E."/>
            <person name="Astvaldsson A."/>
            <person name="Svard S.G."/>
            <person name="Andersson J.O."/>
        </authorList>
    </citation>
    <scope>NUCLEOTIDE SEQUENCE</scope>
    <source>
        <strain evidence="7">ATCC 50377</strain>
    </source>
</reference>
<evidence type="ECO:0000313" key="6">
    <source>
        <dbReference type="EMBL" id="EST45810.1"/>
    </source>
</evidence>
<keyword evidence="1" id="KW-0479">Metal-binding</keyword>
<accession>V6LMF2</accession>
<dbReference type="PROSITE" id="PS50865">
    <property type="entry name" value="ZF_MYND_2"/>
    <property type="match status" value="1"/>
</dbReference>
<dbReference type="GO" id="GO:0005737">
    <property type="term" value="C:cytoplasm"/>
    <property type="evidence" value="ECO:0007669"/>
    <property type="project" value="TreeGrafter"/>
</dbReference>
<feature type="domain" description="MYND-type" evidence="5">
    <location>
        <begin position="431"/>
        <end position="468"/>
    </location>
</feature>
<dbReference type="EMBL" id="KI546089">
    <property type="protein sequence ID" value="EST45810.1"/>
    <property type="molecule type" value="Genomic_DNA"/>
</dbReference>
<dbReference type="Pfam" id="PF01753">
    <property type="entry name" value="zf-MYND"/>
    <property type="match status" value="1"/>
</dbReference>
<dbReference type="InterPro" id="IPR002893">
    <property type="entry name" value="Znf_MYND"/>
</dbReference>
<keyword evidence="8" id="KW-1185">Reference proteome</keyword>
<dbReference type="PANTHER" id="PTHR13244">
    <property type="entry name" value="ZINC FINGER MYND DOMAIN CONTAINING PROTEIN 10"/>
    <property type="match status" value="1"/>
</dbReference>
<dbReference type="Proteomes" id="UP000018208">
    <property type="component" value="Unassembled WGS sequence"/>
</dbReference>
<name>V6LMF2_9EUKA</name>
<evidence type="ECO:0000256" key="3">
    <source>
        <dbReference type="ARBA" id="ARBA00022833"/>
    </source>
</evidence>
<sequence>MDSEEILTYQQTEQYVRDLTYFPLNEIGSSSWFKQHTIIQKLNMQAHRNISFDIEEFVSELIQTYDKYDILIKQLFAHQILRKNVINPMLKTEYSQTNLVKAQIYLYAIRFSEAIIVDLLAVRAVDQLFTSKYIPEVIDYIAESLNQIITNDYFYDYKLDLTDLNLESELVYSASDIDFKRNCAILTLLRAVSCHELAVSETYRLKSNRIQVKTAQILGISPPPWIREKKINNKIQFIEIFENLEWKKFEEISEIQFKLFALPAQLWISLIGLARLQEQFTSVEIDSFGAIKSKISESFIDQIPQLKDVRLYYEKLVLNQQQTELQQHQAKVQQDFGNDEFLQKPISVEVVSSLTDTIIGEIRKKFEVKNQNRIEIQTETSGVISLKNEVQTVFSDAQIFYELTQVQTKRLSHFDINTSTIVDQFDKVYPTCFCGQIARSRCSKCKKIWYCGRECQLKDWKSGHKKTCGQVLKNDNEEIQRLVRQVEASTK</sequence>
<evidence type="ECO:0000256" key="1">
    <source>
        <dbReference type="ARBA" id="ARBA00022723"/>
    </source>
</evidence>
<keyword evidence="2 4" id="KW-0863">Zinc-finger</keyword>
<evidence type="ECO:0000313" key="8">
    <source>
        <dbReference type="Proteomes" id="UP000018208"/>
    </source>
</evidence>
<dbReference type="Gene3D" id="6.10.140.2220">
    <property type="match status" value="1"/>
</dbReference>
<dbReference type="AlphaFoldDB" id="V6LMF2"/>
<dbReference type="PANTHER" id="PTHR13244:SF7">
    <property type="entry name" value="ZINC FINGER MYND DOMAIN-CONTAINING PROTEIN 10"/>
    <property type="match status" value="1"/>
</dbReference>
<dbReference type="OrthoDB" id="432970at2759"/>
<dbReference type="EMBL" id="AUWU02000002">
    <property type="protein sequence ID" value="KAH0576461.1"/>
    <property type="molecule type" value="Genomic_DNA"/>
</dbReference>
<dbReference type="GO" id="GO:0008270">
    <property type="term" value="F:zinc ion binding"/>
    <property type="evidence" value="ECO:0007669"/>
    <property type="project" value="UniProtKB-KW"/>
</dbReference>
<reference evidence="7" key="2">
    <citation type="submission" date="2020-12" db="EMBL/GenBank/DDBJ databases">
        <title>New Spironucleus salmonicida genome in near-complete chromosomes.</title>
        <authorList>
            <person name="Xu F."/>
            <person name="Kurt Z."/>
            <person name="Jimenez-Gonzalez A."/>
            <person name="Astvaldsson A."/>
            <person name="Andersson J.O."/>
            <person name="Svard S.G."/>
        </authorList>
    </citation>
    <scope>NUCLEOTIDE SEQUENCE</scope>
    <source>
        <strain evidence="7">ATCC 50377</strain>
    </source>
</reference>
<gene>
    <name evidence="6" type="ORF">SS50377_14384</name>
    <name evidence="7" type="ORF">SS50377_22025</name>
</gene>
<dbReference type="InterPro" id="IPR052298">
    <property type="entry name" value="ZMYND10"/>
</dbReference>
<evidence type="ECO:0000259" key="5">
    <source>
        <dbReference type="PROSITE" id="PS50865"/>
    </source>
</evidence>
<proteinExistence type="predicted"/>
<dbReference type="SUPFAM" id="SSF144232">
    <property type="entry name" value="HIT/MYND zinc finger-like"/>
    <property type="match status" value="1"/>
</dbReference>
<evidence type="ECO:0000256" key="4">
    <source>
        <dbReference type="PROSITE-ProRule" id="PRU00134"/>
    </source>
</evidence>
<protein>
    <submittedName>
        <fullName evidence="7">MYND finger domain-containing protein</fullName>
    </submittedName>
    <submittedName>
        <fullName evidence="6">MYND finger family protein</fullName>
    </submittedName>
</protein>